<dbReference type="NCBIfam" id="TIGR02433">
    <property type="entry name" value="lysidine_TilS_C"/>
    <property type="match status" value="1"/>
</dbReference>
<dbReference type="InterPro" id="IPR014729">
    <property type="entry name" value="Rossmann-like_a/b/a_fold"/>
</dbReference>
<evidence type="ECO:0000256" key="5">
    <source>
        <dbReference type="ARBA" id="ARBA00022741"/>
    </source>
</evidence>
<feature type="binding site" evidence="8">
    <location>
        <begin position="22"/>
        <end position="27"/>
    </location>
    <ligand>
        <name>ATP</name>
        <dbReference type="ChEBI" id="CHEBI:30616"/>
    </ligand>
</feature>
<dbReference type="Pfam" id="PF11734">
    <property type="entry name" value="TilS_C"/>
    <property type="match status" value="1"/>
</dbReference>
<evidence type="ECO:0000256" key="1">
    <source>
        <dbReference type="ARBA" id="ARBA00004496"/>
    </source>
</evidence>
<dbReference type="SUPFAM" id="SSF56037">
    <property type="entry name" value="PheT/TilS domain"/>
    <property type="match status" value="1"/>
</dbReference>
<comment type="similarity">
    <text evidence="8">Belongs to the tRNA(Ile)-lysidine synthase family.</text>
</comment>
<keyword evidence="11" id="KW-1185">Reference proteome</keyword>
<dbReference type="SUPFAM" id="SSF82829">
    <property type="entry name" value="MesJ substrate recognition domain-like"/>
    <property type="match status" value="1"/>
</dbReference>
<dbReference type="AlphaFoldDB" id="A0AAJ0UGG7"/>
<dbReference type="Gene3D" id="1.20.59.20">
    <property type="match status" value="1"/>
</dbReference>
<keyword evidence="3 8" id="KW-0436">Ligase</keyword>
<dbReference type="Pfam" id="PF09179">
    <property type="entry name" value="TilS"/>
    <property type="match status" value="1"/>
</dbReference>
<dbReference type="NCBIfam" id="TIGR02432">
    <property type="entry name" value="lysidine_TilS_N"/>
    <property type="match status" value="1"/>
</dbReference>
<keyword evidence="2 8" id="KW-0963">Cytoplasm</keyword>
<dbReference type="EMBL" id="NHSF01000043">
    <property type="protein sequence ID" value="MBK5930142.1"/>
    <property type="molecule type" value="Genomic_DNA"/>
</dbReference>
<evidence type="ECO:0000313" key="10">
    <source>
        <dbReference type="EMBL" id="MBK5930142.1"/>
    </source>
</evidence>
<feature type="domain" description="Lysidine-tRNA(Ile) synthetase C-terminal" evidence="9">
    <location>
        <begin position="368"/>
        <end position="433"/>
    </location>
</feature>
<dbReference type="SUPFAM" id="SSF52402">
    <property type="entry name" value="Adenine nucleotide alpha hydrolases-like"/>
    <property type="match status" value="1"/>
</dbReference>
<comment type="caution">
    <text evidence="10">The sequence shown here is derived from an EMBL/GenBank/DDBJ whole genome shotgun (WGS) entry which is preliminary data.</text>
</comment>
<sequence>MDRLRAILGQDPRPARLWIAYSGGCDSHVLLHACVALRATLELTLSAIHVDHGLHPEAGRWADHCRGVCDQLGVDYHERKVQIDRTPGESLEALARTARQRVFADCLGPGDWLATAQHRDDQAETLLLALLRGSGVHGLAAMPTRAPLGAGRLIRPLLGCAQADLRAYAEQHRLRWIEDPSNEDLGFDRNLLRHRIMPVLRQRWPSATTTIARSAAHCAEAAALIDAMADEQLPTVAGSRPGTLSVARLSALAPERARVLLRRWLAQHGVRPPAATQLETILSDVLSARADASPLVAWEGCELRRYRDDLFALAPLPPRPEGELRWDGRQPLRLPRGLGRLSLEVADPGRAIASQWQPMTVHFGSPGVFGSPGLRCRRSNRPSRSLKQLFQQAGIPSWLRPYVPLLLDTQGELLAVAGVAGCGSTHPRQRLRWEGHPWTSFDWLSDPVEIDLSPRREA</sequence>
<evidence type="ECO:0000256" key="8">
    <source>
        <dbReference type="HAMAP-Rule" id="MF_01161"/>
    </source>
</evidence>
<organism evidence="10 11">
    <name type="scientific">Halochromatium salexigens</name>
    <name type="common">Chromatium salexigens</name>
    <dbReference type="NCBI Taxonomy" id="49447"/>
    <lineage>
        <taxon>Bacteria</taxon>
        <taxon>Pseudomonadati</taxon>
        <taxon>Pseudomonadota</taxon>
        <taxon>Gammaproteobacteria</taxon>
        <taxon>Chromatiales</taxon>
        <taxon>Chromatiaceae</taxon>
        <taxon>Halochromatium</taxon>
    </lineage>
</organism>
<dbReference type="GO" id="GO:0032267">
    <property type="term" value="F:tRNA(Ile)-lysidine synthase activity"/>
    <property type="evidence" value="ECO:0007669"/>
    <property type="project" value="UniProtKB-EC"/>
</dbReference>
<evidence type="ECO:0000256" key="4">
    <source>
        <dbReference type="ARBA" id="ARBA00022694"/>
    </source>
</evidence>
<proteinExistence type="inferred from homology"/>
<reference evidence="10" key="1">
    <citation type="submission" date="2017-05" db="EMBL/GenBank/DDBJ databases">
        <authorList>
            <person name="Imhoff J.F."/>
            <person name="Rahn T."/>
            <person name="Kuenzel S."/>
            <person name="Neulinger S.C."/>
        </authorList>
    </citation>
    <scope>NUCLEOTIDE SEQUENCE</scope>
    <source>
        <strain evidence="10">DSM 4395</strain>
    </source>
</reference>
<evidence type="ECO:0000256" key="3">
    <source>
        <dbReference type="ARBA" id="ARBA00022598"/>
    </source>
</evidence>
<dbReference type="HAMAP" id="MF_01161">
    <property type="entry name" value="tRNA_Ile_lys_synt"/>
    <property type="match status" value="1"/>
</dbReference>
<evidence type="ECO:0000259" key="9">
    <source>
        <dbReference type="SMART" id="SM00977"/>
    </source>
</evidence>
<dbReference type="PANTHER" id="PTHR43033:SF1">
    <property type="entry name" value="TRNA(ILE)-LYSIDINE SYNTHASE-RELATED"/>
    <property type="match status" value="1"/>
</dbReference>
<dbReference type="PANTHER" id="PTHR43033">
    <property type="entry name" value="TRNA(ILE)-LYSIDINE SYNTHASE-RELATED"/>
    <property type="match status" value="1"/>
</dbReference>
<dbReference type="CDD" id="cd01992">
    <property type="entry name" value="TilS_N"/>
    <property type="match status" value="1"/>
</dbReference>
<evidence type="ECO:0000256" key="6">
    <source>
        <dbReference type="ARBA" id="ARBA00022840"/>
    </source>
</evidence>
<reference evidence="10" key="2">
    <citation type="journal article" date="2020" name="Microorganisms">
        <title>Osmotic Adaptation and Compatible Solute Biosynthesis of Phototrophic Bacteria as Revealed from Genome Analyses.</title>
        <authorList>
            <person name="Imhoff J.F."/>
            <person name="Rahn T."/>
            <person name="Kunzel S."/>
            <person name="Keller A."/>
            <person name="Neulinger S.C."/>
        </authorList>
    </citation>
    <scope>NUCLEOTIDE SEQUENCE</scope>
    <source>
        <strain evidence="10">DSM 4395</strain>
    </source>
</reference>
<dbReference type="Pfam" id="PF01171">
    <property type="entry name" value="ATP_bind_3"/>
    <property type="match status" value="1"/>
</dbReference>
<evidence type="ECO:0000256" key="7">
    <source>
        <dbReference type="ARBA" id="ARBA00048539"/>
    </source>
</evidence>
<dbReference type="InterPro" id="IPR011063">
    <property type="entry name" value="TilS/TtcA_N"/>
</dbReference>
<protein>
    <recommendedName>
        <fullName evidence="8">tRNA(Ile)-lysidine synthase</fullName>
        <ecNumber evidence="8">6.3.4.19</ecNumber>
    </recommendedName>
    <alternativeName>
        <fullName evidence="8">tRNA(Ile)-2-lysyl-cytidine synthase</fullName>
    </alternativeName>
    <alternativeName>
        <fullName evidence="8">tRNA(Ile)-lysidine synthetase</fullName>
    </alternativeName>
</protein>
<name>A0AAJ0UGG7_HALSE</name>
<dbReference type="GO" id="GO:0006400">
    <property type="term" value="P:tRNA modification"/>
    <property type="evidence" value="ECO:0007669"/>
    <property type="project" value="UniProtKB-UniRule"/>
</dbReference>
<dbReference type="GO" id="GO:0005737">
    <property type="term" value="C:cytoplasm"/>
    <property type="evidence" value="ECO:0007669"/>
    <property type="project" value="UniProtKB-SubCell"/>
</dbReference>
<comment type="subcellular location">
    <subcellularLocation>
        <location evidence="1 8">Cytoplasm</location>
    </subcellularLocation>
</comment>
<dbReference type="InterPro" id="IPR012796">
    <property type="entry name" value="Lysidine-tRNA-synth_C"/>
</dbReference>
<keyword evidence="5 8" id="KW-0547">Nucleotide-binding</keyword>
<dbReference type="InterPro" id="IPR012795">
    <property type="entry name" value="tRNA_Ile_lys_synt_N"/>
</dbReference>
<dbReference type="Gene3D" id="3.40.50.620">
    <property type="entry name" value="HUPs"/>
    <property type="match status" value="1"/>
</dbReference>
<accession>A0AAJ0UGG7</accession>
<comment type="catalytic activity">
    <reaction evidence="7 8">
        <text>cytidine(34) in tRNA(Ile2) + L-lysine + ATP = lysidine(34) in tRNA(Ile2) + AMP + diphosphate + H(+)</text>
        <dbReference type="Rhea" id="RHEA:43744"/>
        <dbReference type="Rhea" id="RHEA-COMP:10625"/>
        <dbReference type="Rhea" id="RHEA-COMP:10670"/>
        <dbReference type="ChEBI" id="CHEBI:15378"/>
        <dbReference type="ChEBI" id="CHEBI:30616"/>
        <dbReference type="ChEBI" id="CHEBI:32551"/>
        <dbReference type="ChEBI" id="CHEBI:33019"/>
        <dbReference type="ChEBI" id="CHEBI:82748"/>
        <dbReference type="ChEBI" id="CHEBI:83665"/>
        <dbReference type="ChEBI" id="CHEBI:456215"/>
        <dbReference type="EC" id="6.3.4.19"/>
    </reaction>
</comment>
<keyword evidence="4 8" id="KW-0819">tRNA processing</keyword>
<evidence type="ECO:0000313" key="11">
    <source>
        <dbReference type="Proteomes" id="UP001296967"/>
    </source>
</evidence>
<comment type="domain">
    <text evidence="8">The N-terminal region contains the highly conserved SGGXDS motif, predicted to be a P-loop motif involved in ATP binding.</text>
</comment>
<gene>
    <name evidence="8" type="primary">tilS</name>
    <name evidence="10" type="ORF">CCR82_06285</name>
</gene>
<keyword evidence="6 8" id="KW-0067">ATP-binding</keyword>
<dbReference type="InterPro" id="IPR015262">
    <property type="entry name" value="tRNA_Ile_lys_synt_subst-bd"/>
</dbReference>
<dbReference type="SMART" id="SM00977">
    <property type="entry name" value="TilS_C"/>
    <property type="match status" value="1"/>
</dbReference>
<dbReference type="EC" id="6.3.4.19" evidence="8"/>
<dbReference type="GO" id="GO:0005524">
    <property type="term" value="F:ATP binding"/>
    <property type="evidence" value="ECO:0007669"/>
    <property type="project" value="UniProtKB-UniRule"/>
</dbReference>
<evidence type="ECO:0000256" key="2">
    <source>
        <dbReference type="ARBA" id="ARBA00022490"/>
    </source>
</evidence>
<dbReference type="InterPro" id="IPR012094">
    <property type="entry name" value="tRNA_Ile_lys_synt"/>
</dbReference>
<dbReference type="Proteomes" id="UP001296967">
    <property type="component" value="Unassembled WGS sequence"/>
</dbReference>
<comment type="function">
    <text evidence="8">Ligates lysine onto the cytidine present at position 34 of the AUA codon-specific tRNA(Ile) that contains the anticodon CAU, in an ATP-dependent manner. Cytidine is converted to lysidine, thus changing the amino acid specificity of the tRNA from methionine to isoleucine.</text>
</comment>